<dbReference type="PANTHER" id="PTHR43581">
    <property type="entry name" value="ATP/GTP PHOSPHATASE"/>
    <property type="match status" value="1"/>
</dbReference>
<dbReference type="InterPro" id="IPR003959">
    <property type="entry name" value="ATPase_AAA_core"/>
</dbReference>
<evidence type="ECO:0000313" key="2">
    <source>
        <dbReference type="EMBL" id="QTW05535.1"/>
    </source>
</evidence>
<sequence length="300" mass="35373">MLIKKLKIDNFKGITSTEFCPKKINLIVGKNNTGKTSILEAIYSVFNTNHIRQYYDKDPSYIIHTGAEYSEIVAETDINRKEIKILNPYKRNSLNENIISSFIKTDNLNEEQVFLIKNLLNMNFKPEEKNIETRKKIKNIESIIKEFNLIENLKEFDFDYITIEDNEKLTFIPFEFLGNGSKTFINLLWCLSSQNIKNKIVLIDNPEIYLHPCYIDKLVKILIKFSEELNIQFFITTHSNDFIYSLFDIYCLTPQEQKYLQNELSVILTSKINNCSIFEYLDYDKAKHTNNELLFDLRGF</sequence>
<organism evidence="2">
    <name type="scientific">uncultured archaeal virus</name>
    <dbReference type="NCBI Taxonomy" id="1960247"/>
    <lineage>
        <taxon>Viruses</taxon>
        <taxon>environmental samples</taxon>
    </lineage>
</organism>
<dbReference type="InterPro" id="IPR051396">
    <property type="entry name" value="Bact_Antivir_Def_Nuclease"/>
</dbReference>
<dbReference type="PANTHER" id="PTHR43581:SF4">
    <property type="entry name" value="ATP_GTP PHOSPHATASE"/>
    <property type="match status" value="1"/>
</dbReference>
<dbReference type="Gene3D" id="3.40.50.300">
    <property type="entry name" value="P-loop containing nucleotide triphosphate hydrolases"/>
    <property type="match status" value="1"/>
</dbReference>
<proteinExistence type="predicted"/>
<dbReference type="SUPFAM" id="SSF52540">
    <property type="entry name" value="P-loop containing nucleoside triphosphate hydrolases"/>
    <property type="match status" value="1"/>
</dbReference>
<name>A0A8B0LT22_9VIRU</name>
<dbReference type="InterPro" id="IPR027417">
    <property type="entry name" value="P-loop_NTPase"/>
</dbReference>
<protein>
    <recommendedName>
        <fullName evidence="1">ATPase AAA-type core domain-containing protein</fullName>
    </recommendedName>
</protein>
<dbReference type="Pfam" id="PF13304">
    <property type="entry name" value="AAA_21"/>
    <property type="match status" value="1"/>
</dbReference>
<accession>A0A8B0LT22</accession>
<dbReference type="GO" id="GO:0005524">
    <property type="term" value="F:ATP binding"/>
    <property type="evidence" value="ECO:0007669"/>
    <property type="project" value="InterPro"/>
</dbReference>
<evidence type="ECO:0000259" key="1">
    <source>
        <dbReference type="Pfam" id="PF13304"/>
    </source>
</evidence>
<dbReference type="GO" id="GO:0016887">
    <property type="term" value="F:ATP hydrolysis activity"/>
    <property type="evidence" value="ECO:0007669"/>
    <property type="project" value="InterPro"/>
</dbReference>
<dbReference type="EMBL" id="MW522971">
    <property type="protein sequence ID" value="QTW05535.1"/>
    <property type="molecule type" value="Genomic_DNA"/>
</dbReference>
<reference evidence="2" key="1">
    <citation type="submission" date="2021-01" db="EMBL/GenBank/DDBJ databases">
        <title>Lytic archaeal viruses infect abundant primary producers in Earth s crust.</title>
        <authorList>
            <person name="Rahlff J."/>
            <person name="Turzynski V."/>
            <person name="Esser S.P."/>
            <person name="Monsees I."/>
            <person name="Bornemann T.L.V."/>
            <person name="Figueroa-Gonzalez P.A."/>
            <person name="Schulz F."/>
            <person name="Woyke T."/>
            <person name="Klingl A."/>
            <person name="Moraru C."/>
            <person name="Probst A.J."/>
        </authorList>
    </citation>
    <scope>NUCLEOTIDE SEQUENCE</scope>
</reference>
<feature type="domain" description="ATPase AAA-type core" evidence="1">
    <location>
        <begin position="139"/>
        <end position="240"/>
    </location>
</feature>